<evidence type="ECO:0000259" key="17">
    <source>
        <dbReference type="PROSITE" id="PS51164"/>
    </source>
</evidence>
<dbReference type="GO" id="GO:0030245">
    <property type="term" value="P:cellulose catabolic process"/>
    <property type="evidence" value="ECO:0007669"/>
    <property type="project" value="UniProtKB-KW"/>
</dbReference>
<keyword evidence="12" id="KW-0624">Polysaccharide degradation</keyword>
<dbReference type="EMBL" id="MU853332">
    <property type="protein sequence ID" value="KAK4117128.1"/>
    <property type="molecule type" value="Genomic_DNA"/>
</dbReference>
<keyword evidence="6" id="KW-0136">Cellulose degradation</keyword>
<evidence type="ECO:0000256" key="9">
    <source>
        <dbReference type="ARBA" id="ARBA00023033"/>
    </source>
</evidence>
<evidence type="ECO:0000256" key="13">
    <source>
        <dbReference type="ARBA" id="ARBA00044502"/>
    </source>
</evidence>
<feature type="domain" description="CBM1" evidence="17">
    <location>
        <begin position="262"/>
        <end position="298"/>
    </location>
</feature>
<keyword evidence="4" id="KW-0479">Metal-binding</keyword>
<dbReference type="PROSITE" id="PS00562">
    <property type="entry name" value="CBM1_1"/>
    <property type="match status" value="1"/>
</dbReference>
<dbReference type="GO" id="GO:0005576">
    <property type="term" value="C:extracellular region"/>
    <property type="evidence" value="ECO:0007669"/>
    <property type="project" value="UniProtKB-SubCell"/>
</dbReference>
<dbReference type="GeneID" id="89934841"/>
<organism evidence="18 19">
    <name type="scientific">Canariomyces notabilis</name>
    <dbReference type="NCBI Taxonomy" id="2074819"/>
    <lineage>
        <taxon>Eukaryota</taxon>
        <taxon>Fungi</taxon>
        <taxon>Dikarya</taxon>
        <taxon>Ascomycota</taxon>
        <taxon>Pezizomycotina</taxon>
        <taxon>Sordariomycetes</taxon>
        <taxon>Sordariomycetidae</taxon>
        <taxon>Sordariales</taxon>
        <taxon>Chaetomiaceae</taxon>
        <taxon>Canariomyces</taxon>
    </lineage>
</organism>
<evidence type="ECO:0000256" key="15">
    <source>
        <dbReference type="ARBA" id="ARBA00047174"/>
    </source>
</evidence>
<evidence type="ECO:0000256" key="4">
    <source>
        <dbReference type="ARBA" id="ARBA00022723"/>
    </source>
</evidence>
<evidence type="ECO:0000256" key="3">
    <source>
        <dbReference type="ARBA" id="ARBA00022525"/>
    </source>
</evidence>
<sequence>MKLLSVAALSLAVGDVSAHYIFQQLSVGGTKYPVFQYIRKNSNYNSPVTDLSSNDLRCNVGASGSGTETVSVRAGDSVTFTLDTPVYHQGPVSVYMSKAPGSAADYDGSGGWFKIKDWGPDFSSGSATWTLSGSYTVQIPTCIPSGDYLLRIQNLGIHNPWPAGIPQFYISCAQITVTGGGSGNPGPTVSIPGAFKETDPGYTVNIYSNFRNYTVPGPAVFSCNGGGNPGTPPPTTTTLVTSVRPTTAAPTTSSSPTSPPTCTVAKWGQCGGLGWTGCTTCAAGSTCNKANDFYSQCV</sequence>
<dbReference type="RefSeq" id="XP_064674698.1">
    <property type="nucleotide sequence ID" value="XM_064810716.1"/>
</dbReference>
<dbReference type="EC" id="1.14.99.56" evidence="15"/>
<dbReference type="PROSITE" id="PS51164">
    <property type="entry name" value="CBM1_2"/>
    <property type="match status" value="1"/>
</dbReference>
<dbReference type="InterPro" id="IPR049892">
    <property type="entry name" value="AA9"/>
</dbReference>
<evidence type="ECO:0000256" key="5">
    <source>
        <dbReference type="ARBA" id="ARBA00022729"/>
    </source>
</evidence>
<accession>A0AAN6YXG6</accession>
<dbReference type="GO" id="GO:0004497">
    <property type="term" value="F:monooxygenase activity"/>
    <property type="evidence" value="ECO:0007669"/>
    <property type="project" value="UniProtKB-KW"/>
</dbReference>
<reference evidence="18" key="1">
    <citation type="journal article" date="2023" name="Mol. Phylogenet. Evol.">
        <title>Genome-scale phylogeny and comparative genomics of the fungal order Sordariales.</title>
        <authorList>
            <person name="Hensen N."/>
            <person name="Bonometti L."/>
            <person name="Westerberg I."/>
            <person name="Brannstrom I.O."/>
            <person name="Guillou S."/>
            <person name="Cros-Aarteil S."/>
            <person name="Calhoun S."/>
            <person name="Haridas S."/>
            <person name="Kuo A."/>
            <person name="Mondo S."/>
            <person name="Pangilinan J."/>
            <person name="Riley R."/>
            <person name="LaButti K."/>
            <person name="Andreopoulos B."/>
            <person name="Lipzen A."/>
            <person name="Chen C."/>
            <person name="Yan M."/>
            <person name="Daum C."/>
            <person name="Ng V."/>
            <person name="Clum A."/>
            <person name="Steindorff A."/>
            <person name="Ohm R.A."/>
            <person name="Martin F."/>
            <person name="Silar P."/>
            <person name="Natvig D.O."/>
            <person name="Lalanne C."/>
            <person name="Gautier V."/>
            <person name="Ament-Velasquez S.L."/>
            <person name="Kruys A."/>
            <person name="Hutchinson M.I."/>
            <person name="Powell A.J."/>
            <person name="Barry K."/>
            <person name="Miller A.N."/>
            <person name="Grigoriev I.V."/>
            <person name="Debuchy R."/>
            <person name="Gladieux P."/>
            <person name="Hiltunen Thoren M."/>
            <person name="Johannesson H."/>
        </authorList>
    </citation>
    <scope>NUCLEOTIDE SEQUENCE</scope>
    <source>
        <strain evidence="18">CBS 508.74</strain>
    </source>
</reference>
<dbReference type="GO" id="GO:0030248">
    <property type="term" value="F:cellulose binding"/>
    <property type="evidence" value="ECO:0007669"/>
    <property type="project" value="InterPro"/>
</dbReference>
<evidence type="ECO:0000256" key="16">
    <source>
        <dbReference type="SAM" id="SignalP"/>
    </source>
</evidence>
<comment type="catalytic activity">
    <reaction evidence="14">
        <text>[(1-&gt;4)-beta-D-glucosyl]n+m + reduced acceptor + O2 = 4-dehydro-beta-D-glucosyl-[(1-&gt;4)-beta-D-glucosyl]n-1 + [(1-&gt;4)-beta-D-glucosyl]m + acceptor + H2O.</text>
        <dbReference type="EC" id="1.14.99.56"/>
    </reaction>
</comment>
<evidence type="ECO:0000256" key="2">
    <source>
        <dbReference type="ARBA" id="ARBA00004613"/>
    </source>
</evidence>
<keyword evidence="19" id="KW-1185">Reference proteome</keyword>
<evidence type="ECO:0000256" key="12">
    <source>
        <dbReference type="ARBA" id="ARBA00023326"/>
    </source>
</evidence>
<keyword evidence="11" id="KW-0119">Carbohydrate metabolism</keyword>
<protein>
    <recommendedName>
        <fullName evidence="15">lytic cellulose monooxygenase (C4-dehydrogenating)</fullName>
        <ecNumber evidence="15">1.14.99.56</ecNumber>
    </recommendedName>
</protein>
<dbReference type="Pfam" id="PF03443">
    <property type="entry name" value="AA9"/>
    <property type="match status" value="1"/>
</dbReference>
<evidence type="ECO:0000256" key="10">
    <source>
        <dbReference type="ARBA" id="ARBA00023157"/>
    </source>
</evidence>
<evidence type="ECO:0000256" key="8">
    <source>
        <dbReference type="ARBA" id="ARBA00023008"/>
    </source>
</evidence>
<evidence type="ECO:0000256" key="11">
    <source>
        <dbReference type="ARBA" id="ARBA00023277"/>
    </source>
</evidence>
<feature type="signal peptide" evidence="16">
    <location>
        <begin position="1"/>
        <end position="18"/>
    </location>
</feature>
<dbReference type="GO" id="GO:0046872">
    <property type="term" value="F:metal ion binding"/>
    <property type="evidence" value="ECO:0007669"/>
    <property type="project" value="UniProtKB-KW"/>
</dbReference>
<keyword evidence="5 16" id="KW-0732">Signal</keyword>
<name>A0AAN6YXG6_9PEZI</name>
<dbReference type="CDD" id="cd21175">
    <property type="entry name" value="LPMO_AA9"/>
    <property type="match status" value="1"/>
</dbReference>
<comment type="subcellular location">
    <subcellularLocation>
        <location evidence="2">Secreted</location>
    </subcellularLocation>
</comment>
<evidence type="ECO:0000256" key="1">
    <source>
        <dbReference type="ARBA" id="ARBA00001973"/>
    </source>
</evidence>
<comment type="caution">
    <text evidence="18">The sequence shown here is derived from an EMBL/GenBank/DDBJ whole genome shotgun (WGS) entry which is preliminary data.</text>
</comment>
<keyword evidence="8" id="KW-0186">Copper</keyword>
<feature type="chain" id="PRO_5043047271" description="lytic cellulose monooxygenase (C4-dehydrogenating)" evidence="16">
    <location>
        <begin position="19"/>
        <end position="298"/>
    </location>
</feature>
<dbReference type="Proteomes" id="UP001302812">
    <property type="component" value="Unassembled WGS sequence"/>
</dbReference>
<proteinExistence type="inferred from homology"/>
<dbReference type="SUPFAM" id="SSF57180">
    <property type="entry name" value="Cellulose-binding domain"/>
    <property type="match status" value="1"/>
</dbReference>
<dbReference type="InterPro" id="IPR000254">
    <property type="entry name" value="CBD"/>
</dbReference>
<comment type="similarity">
    <text evidence="13">Belongs to the polysaccharide monooxygenase AA9 family.</text>
</comment>
<dbReference type="Gene3D" id="2.70.50.70">
    <property type="match status" value="1"/>
</dbReference>
<dbReference type="InterPro" id="IPR005103">
    <property type="entry name" value="AA9_LPMO"/>
</dbReference>
<dbReference type="PANTHER" id="PTHR33353">
    <property type="entry name" value="PUTATIVE (AFU_ORTHOLOGUE AFUA_1G12560)-RELATED"/>
    <property type="match status" value="1"/>
</dbReference>
<comment type="cofactor">
    <cofactor evidence="1">
        <name>Cu(2+)</name>
        <dbReference type="ChEBI" id="CHEBI:29036"/>
    </cofactor>
</comment>
<evidence type="ECO:0000256" key="7">
    <source>
        <dbReference type="ARBA" id="ARBA00023002"/>
    </source>
</evidence>
<dbReference type="SMART" id="SM00236">
    <property type="entry name" value="fCBD"/>
    <property type="match status" value="1"/>
</dbReference>
<keyword evidence="7" id="KW-0560">Oxidoreductase</keyword>
<keyword evidence="10" id="KW-1015">Disulfide bond</keyword>
<evidence type="ECO:0000256" key="6">
    <source>
        <dbReference type="ARBA" id="ARBA00023001"/>
    </source>
</evidence>
<dbReference type="PANTHER" id="PTHR33353:SF11">
    <property type="entry name" value="GLYCOSYLHYDROLASE FAMILY 61-7 PROTEIN"/>
    <property type="match status" value="1"/>
</dbReference>
<evidence type="ECO:0000313" key="19">
    <source>
        <dbReference type="Proteomes" id="UP001302812"/>
    </source>
</evidence>
<dbReference type="InterPro" id="IPR035971">
    <property type="entry name" value="CBD_sf"/>
</dbReference>
<dbReference type="Pfam" id="PF00734">
    <property type="entry name" value="CBM_1"/>
    <property type="match status" value="1"/>
</dbReference>
<evidence type="ECO:0000313" key="18">
    <source>
        <dbReference type="EMBL" id="KAK4117128.1"/>
    </source>
</evidence>
<reference evidence="18" key="2">
    <citation type="submission" date="2023-05" db="EMBL/GenBank/DDBJ databases">
        <authorList>
            <consortium name="Lawrence Berkeley National Laboratory"/>
            <person name="Steindorff A."/>
            <person name="Hensen N."/>
            <person name="Bonometti L."/>
            <person name="Westerberg I."/>
            <person name="Brannstrom I.O."/>
            <person name="Guillou S."/>
            <person name="Cros-Aarteil S."/>
            <person name="Calhoun S."/>
            <person name="Haridas S."/>
            <person name="Kuo A."/>
            <person name="Mondo S."/>
            <person name="Pangilinan J."/>
            <person name="Riley R."/>
            <person name="Labutti K."/>
            <person name="Andreopoulos B."/>
            <person name="Lipzen A."/>
            <person name="Chen C."/>
            <person name="Yanf M."/>
            <person name="Daum C."/>
            <person name="Ng V."/>
            <person name="Clum A."/>
            <person name="Ohm R."/>
            <person name="Martin F."/>
            <person name="Silar P."/>
            <person name="Natvig D."/>
            <person name="Lalanne C."/>
            <person name="Gautier V."/>
            <person name="Ament-Velasquez S.L."/>
            <person name="Kruys A."/>
            <person name="Hutchinson M.I."/>
            <person name="Powell A.J."/>
            <person name="Barry K."/>
            <person name="Miller A.N."/>
            <person name="Grigoriev I.V."/>
            <person name="Debuchy R."/>
            <person name="Gladieux P."/>
            <person name="Thoren M.H."/>
            <person name="Johannesson H."/>
        </authorList>
    </citation>
    <scope>NUCLEOTIDE SEQUENCE</scope>
    <source>
        <strain evidence="18">CBS 508.74</strain>
    </source>
</reference>
<evidence type="ECO:0000256" key="14">
    <source>
        <dbReference type="ARBA" id="ARBA00045077"/>
    </source>
</evidence>
<keyword evidence="9" id="KW-0503">Monooxygenase</keyword>
<dbReference type="AlphaFoldDB" id="A0AAN6YXG6"/>
<keyword evidence="3" id="KW-0964">Secreted</keyword>
<gene>
    <name evidence="18" type="ORF">N656DRAFT_698499</name>
</gene>